<proteinExistence type="predicted"/>
<reference evidence="2 3" key="1">
    <citation type="journal article" date="2019" name="Environ. Microbiol.">
        <title>Genomics insights into ecotype formation of ammonia-oxidizing archaea in the deep ocean.</title>
        <authorList>
            <person name="Wang Y."/>
            <person name="Huang J.M."/>
            <person name="Cui G.J."/>
            <person name="Nunoura T."/>
            <person name="Takaki Y."/>
            <person name="Li W.L."/>
            <person name="Li J."/>
            <person name="Gao Z.M."/>
            <person name="Takai K."/>
            <person name="Zhang A.Q."/>
            <person name="Stepanauskas R."/>
        </authorList>
    </citation>
    <scope>NUCLEOTIDE SEQUENCE [LARGE SCALE GENOMIC DNA]</scope>
    <source>
        <strain evidence="2 3">L15a</strain>
    </source>
</reference>
<sequence length="126" mass="13897">MKNWKEVSPYSGMPIEEDAPTTSAGSGQVHGIGVGPYGEPGVDPKKKKKHQVLVDRGGKIDGRTKGYREHRKKLEQAKQKRETTKKGRISKFIETIKKRTAEMTTPAYVSGLYGVRPMASLNAPTT</sequence>
<name>A0A7K4MWR2_9ARCH</name>
<evidence type="ECO:0000256" key="1">
    <source>
        <dbReference type="SAM" id="MobiDB-lite"/>
    </source>
</evidence>
<dbReference type="EMBL" id="JACATH010000030">
    <property type="protein sequence ID" value="NWJ57949.1"/>
    <property type="molecule type" value="Genomic_DNA"/>
</dbReference>
<feature type="compositionally biased region" description="Gly residues" evidence="1">
    <location>
        <begin position="28"/>
        <end position="38"/>
    </location>
</feature>
<comment type="caution">
    <text evidence="2">The sequence shown here is derived from an EMBL/GenBank/DDBJ whole genome shotgun (WGS) entry which is preliminary data.</text>
</comment>
<accession>A0A7K4MWR2</accession>
<organism evidence="2 3">
    <name type="scientific">Marine Group I thaumarchaeote</name>
    <dbReference type="NCBI Taxonomy" id="2511932"/>
    <lineage>
        <taxon>Archaea</taxon>
        <taxon>Nitrososphaerota</taxon>
        <taxon>Marine Group I</taxon>
    </lineage>
</organism>
<protein>
    <submittedName>
        <fullName evidence="2">Uncharacterized protein</fullName>
    </submittedName>
</protein>
<feature type="region of interest" description="Disordered" evidence="1">
    <location>
        <begin position="1"/>
        <end position="86"/>
    </location>
</feature>
<dbReference type="Proteomes" id="UP000575480">
    <property type="component" value="Unassembled WGS sequence"/>
</dbReference>
<gene>
    <name evidence="2" type="ORF">HX858_09435</name>
</gene>
<dbReference type="AlphaFoldDB" id="A0A7K4MWR2"/>
<feature type="compositionally biased region" description="Basic and acidic residues" evidence="1">
    <location>
        <begin position="52"/>
        <end position="85"/>
    </location>
</feature>
<evidence type="ECO:0000313" key="2">
    <source>
        <dbReference type="EMBL" id="NWJ57949.1"/>
    </source>
</evidence>
<evidence type="ECO:0000313" key="3">
    <source>
        <dbReference type="Proteomes" id="UP000575480"/>
    </source>
</evidence>